<protein>
    <recommendedName>
        <fullName evidence="4">DUF1360 domain-containing protein</fullName>
    </recommendedName>
</protein>
<keyword evidence="1" id="KW-0472">Membrane</keyword>
<feature type="transmembrane region" description="Helical" evidence="1">
    <location>
        <begin position="85"/>
        <end position="107"/>
    </location>
</feature>
<dbReference type="RefSeq" id="WP_114304155.1">
    <property type="nucleotide sequence ID" value="NZ_QPIE01000006.1"/>
</dbReference>
<dbReference type="EMBL" id="QPIE01000006">
    <property type="protein sequence ID" value="RCU42462.1"/>
    <property type="molecule type" value="Genomic_DNA"/>
</dbReference>
<feature type="transmembrane region" description="Helical" evidence="1">
    <location>
        <begin position="6"/>
        <end position="24"/>
    </location>
</feature>
<evidence type="ECO:0008006" key="4">
    <source>
        <dbReference type="Google" id="ProtNLM"/>
    </source>
</evidence>
<comment type="caution">
    <text evidence="2">The sequence shown here is derived from an EMBL/GenBank/DDBJ whole genome shotgun (WGS) entry which is preliminary data.</text>
</comment>
<gene>
    <name evidence="2" type="ORF">DQ356_09010</name>
</gene>
<feature type="transmembrane region" description="Helical" evidence="1">
    <location>
        <begin position="52"/>
        <end position="73"/>
    </location>
</feature>
<name>A0A368MW78_9FLAO</name>
<proteinExistence type="predicted"/>
<evidence type="ECO:0000256" key="1">
    <source>
        <dbReference type="SAM" id="Phobius"/>
    </source>
</evidence>
<reference evidence="2 3" key="1">
    <citation type="submission" date="2018-07" db="EMBL/GenBank/DDBJ databases">
        <title>Chryseobacterium lacus sp. nov., isolated from lake water.</title>
        <authorList>
            <person name="Li C.-M."/>
        </authorList>
    </citation>
    <scope>NUCLEOTIDE SEQUENCE [LARGE SCALE GENOMIC DNA]</scope>
    <source>
        <strain evidence="2 3">YLOS41</strain>
    </source>
</reference>
<dbReference type="AlphaFoldDB" id="A0A368MW78"/>
<organism evidence="2 3">
    <name type="scientific">Chryseobacterium lacus</name>
    <dbReference type="NCBI Taxonomy" id="2058346"/>
    <lineage>
        <taxon>Bacteria</taxon>
        <taxon>Pseudomonadati</taxon>
        <taxon>Bacteroidota</taxon>
        <taxon>Flavobacteriia</taxon>
        <taxon>Flavobacteriales</taxon>
        <taxon>Weeksellaceae</taxon>
        <taxon>Chryseobacterium group</taxon>
        <taxon>Chryseobacterium</taxon>
    </lineage>
</organism>
<keyword evidence="1" id="KW-1133">Transmembrane helix</keyword>
<sequence length="138" mass="16530">MELTHQVITLFLLALPVACIAWTVTHEEIFREIREFCKRKSEECSKLYQRKFFYLFTCEYCFSHYVTLFLLLVTGFKMVYDDGRGYVISFFALVWIANIYMTGFGILRQMLKVEKLEGNLKDNEWHEVKEEINLDDKK</sequence>
<keyword evidence="1" id="KW-0812">Transmembrane</keyword>
<evidence type="ECO:0000313" key="2">
    <source>
        <dbReference type="EMBL" id="RCU42462.1"/>
    </source>
</evidence>
<accession>A0A368MW78</accession>
<evidence type="ECO:0000313" key="3">
    <source>
        <dbReference type="Proteomes" id="UP000252172"/>
    </source>
</evidence>
<dbReference type="Proteomes" id="UP000252172">
    <property type="component" value="Unassembled WGS sequence"/>
</dbReference>
<dbReference type="OrthoDB" id="1375524at2"/>
<keyword evidence="3" id="KW-1185">Reference proteome</keyword>